<dbReference type="SUPFAM" id="SSF103473">
    <property type="entry name" value="MFS general substrate transporter"/>
    <property type="match status" value="1"/>
</dbReference>
<feature type="transmembrane region" description="Helical" evidence="5">
    <location>
        <begin position="46"/>
        <end position="67"/>
    </location>
</feature>
<dbReference type="AlphaFoldDB" id="A0A915K243"/>
<accession>A0A915K243</accession>
<keyword evidence="3 5" id="KW-1133">Transmembrane helix</keyword>
<dbReference type="GO" id="GO:0016020">
    <property type="term" value="C:membrane"/>
    <property type="evidence" value="ECO:0007669"/>
    <property type="project" value="UniProtKB-SubCell"/>
</dbReference>
<evidence type="ECO:0000256" key="2">
    <source>
        <dbReference type="ARBA" id="ARBA00022692"/>
    </source>
</evidence>
<evidence type="ECO:0000256" key="3">
    <source>
        <dbReference type="ARBA" id="ARBA00022989"/>
    </source>
</evidence>
<dbReference type="Gene3D" id="1.20.1250.20">
    <property type="entry name" value="MFS general substrate transporter like domains"/>
    <property type="match status" value="1"/>
</dbReference>
<feature type="transmembrane region" description="Helical" evidence="5">
    <location>
        <begin position="21"/>
        <end position="40"/>
    </location>
</feature>
<keyword evidence="4 5" id="KW-0472">Membrane</keyword>
<protein>
    <submittedName>
        <fullName evidence="7">Major facilitator superfamily (MFS) profile domain-containing protein</fullName>
    </submittedName>
</protein>
<organism evidence="6 7">
    <name type="scientific">Romanomermis culicivorax</name>
    <name type="common">Nematode worm</name>
    <dbReference type="NCBI Taxonomy" id="13658"/>
    <lineage>
        <taxon>Eukaryota</taxon>
        <taxon>Metazoa</taxon>
        <taxon>Ecdysozoa</taxon>
        <taxon>Nematoda</taxon>
        <taxon>Enoplea</taxon>
        <taxon>Dorylaimia</taxon>
        <taxon>Mermithida</taxon>
        <taxon>Mermithoidea</taxon>
        <taxon>Mermithidae</taxon>
        <taxon>Romanomermis</taxon>
    </lineage>
</organism>
<evidence type="ECO:0000256" key="1">
    <source>
        <dbReference type="ARBA" id="ARBA00004141"/>
    </source>
</evidence>
<dbReference type="WBParaSite" id="nRc.2.0.1.t32754-RA">
    <property type="protein sequence ID" value="nRc.2.0.1.t32754-RA"/>
    <property type="gene ID" value="nRc.2.0.1.g32754"/>
</dbReference>
<proteinExistence type="predicted"/>
<dbReference type="InterPro" id="IPR036259">
    <property type="entry name" value="MFS_trans_sf"/>
</dbReference>
<keyword evidence="6" id="KW-1185">Reference proteome</keyword>
<dbReference type="Proteomes" id="UP000887565">
    <property type="component" value="Unplaced"/>
</dbReference>
<evidence type="ECO:0000313" key="6">
    <source>
        <dbReference type="Proteomes" id="UP000887565"/>
    </source>
</evidence>
<feature type="transmembrane region" description="Helical" evidence="5">
    <location>
        <begin position="305"/>
        <end position="326"/>
    </location>
</feature>
<evidence type="ECO:0000313" key="7">
    <source>
        <dbReference type="WBParaSite" id="nRc.2.0.1.t32754-RA"/>
    </source>
</evidence>
<dbReference type="GO" id="GO:0022857">
    <property type="term" value="F:transmembrane transporter activity"/>
    <property type="evidence" value="ECO:0007669"/>
    <property type="project" value="InterPro"/>
</dbReference>
<dbReference type="PANTHER" id="PTHR24064">
    <property type="entry name" value="SOLUTE CARRIER FAMILY 22 MEMBER"/>
    <property type="match status" value="1"/>
</dbReference>
<comment type="subcellular location">
    <subcellularLocation>
        <location evidence="1">Membrane</location>
        <topology evidence="1">Multi-pass membrane protein</topology>
    </subcellularLocation>
</comment>
<evidence type="ECO:0000256" key="4">
    <source>
        <dbReference type="ARBA" id="ARBA00023136"/>
    </source>
</evidence>
<feature type="transmembrane region" description="Helical" evidence="5">
    <location>
        <begin position="104"/>
        <end position="124"/>
    </location>
</feature>
<dbReference type="Pfam" id="PF00083">
    <property type="entry name" value="Sugar_tr"/>
    <property type="match status" value="2"/>
</dbReference>
<feature type="transmembrane region" description="Helical" evidence="5">
    <location>
        <begin position="278"/>
        <end position="298"/>
    </location>
</feature>
<name>A0A915K243_ROMCU</name>
<feature type="transmembrane region" description="Helical" evidence="5">
    <location>
        <begin position="396"/>
        <end position="417"/>
    </location>
</feature>
<feature type="transmembrane region" description="Helical" evidence="5">
    <location>
        <begin position="332"/>
        <end position="353"/>
    </location>
</feature>
<sequence length="482" mass="53023">MSVPEFVDRSSYYMDKGYGRKFAFFINLLVFVVGACSSLSAQSPLVFALLKFLGSITCLWEICYTWALEFVGPSQRTALTTMLSVIYCVATMLLALLAYLCNTWVEFGLCTSAPFALLFSYGFFIPESPRWLLTQGRIDEALRIIENMARWQKVKIDHVALREAITGKKSAISTVTVGVPNSTSSSSATLLPNDQLNKEEFNLKLTKNPIVVFIDDVQSTSSSEGSENSATKLIGTAAFLSSSNLRWKSFVLTAIEIVANQLYYAIPYSLENLSANFYVSYVLQAAVEAPATLINLFLLNRFGRVVPLSVSLFLSGFCCLLTLAGGTLFGDFSYGPVILVVASRFFICTAVAIVEQLGGELFPTVARGTGQGVSYFLSSLASISTQYILYASHVWAGFPMLIFGSMIVVVSFMTLFLPETMGKSLPDTIRQAEAQGSVGWTSFKRNLPILTKFFCKRFKKRKMYRLSANGLTSANLLPKSIA</sequence>
<dbReference type="InterPro" id="IPR005828">
    <property type="entry name" value="MFS_sugar_transport-like"/>
</dbReference>
<evidence type="ECO:0000256" key="5">
    <source>
        <dbReference type="SAM" id="Phobius"/>
    </source>
</evidence>
<keyword evidence="2 5" id="KW-0812">Transmembrane</keyword>
<reference evidence="7" key="1">
    <citation type="submission" date="2022-11" db="UniProtKB">
        <authorList>
            <consortium name="WormBaseParasite"/>
        </authorList>
    </citation>
    <scope>IDENTIFICATION</scope>
</reference>
<feature type="transmembrane region" description="Helical" evidence="5">
    <location>
        <begin position="79"/>
        <end position="98"/>
    </location>
</feature>